<gene>
    <name evidence="4" type="ORF">LKD71_15010</name>
</gene>
<evidence type="ECO:0000313" key="5">
    <source>
        <dbReference type="Proteomes" id="UP001197875"/>
    </source>
</evidence>
<dbReference type="Gene3D" id="3.40.50.720">
    <property type="entry name" value="NAD(P)-binding Rossmann-like Domain"/>
    <property type="match status" value="1"/>
</dbReference>
<keyword evidence="2" id="KW-0521">NADP</keyword>
<dbReference type="EC" id="1.1.1.133" evidence="2"/>
<keyword evidence="2" id="KW-0560">Oxidoreductase</keyword>
<comment type="function">
    <text evidence="2">Catalyzes the reduction of dTDP-6-deoxy-L-lyxo-4-hexulose to yield dTDP-L-rhamnose.</text>
</comment>
<dbReference type="EMBL" id="JAJEPR010000037">
    <property type="protein sequence ID" value="MCC2191086.1"/>
    <property type="molecule type" value="Genomic_DNA"/>
</dbReference>
<dbReference type="InterPro" id="IPR029903">
    <property type="entry name" value="RmlD-like-bd"/>
</dbReference>
<dbReference type="PANTHER" id="PTHR10491:SF4">
    <property type="entry name" value="METHIONINE ADENOSYLTRANSFERASE 2 SUBUNIT BETA"/>
    <property type="match status" value="1"/>
</dbReference>
<comment type="pathway">
    <text evidence="2">Carbohydrate biosynthesis; dTDP-L-rhamnose biosynthesis.</text>
</comment>
<dbReference type="PANTHER" id="PTHR10491">
    <property type="entry name" value="DTDP-4-DEHYDRORHAMNOSE REDUCTASE"/>
    <property type="match status" value="1"/>
</dbReference>
<dbReference type="GO" id="GO:0008831">
    <property type="term" value="F:dTDP-4-dehydrorhamnose reductase activity"/>
    <property type="evidence" value="ECO:0007669"/>
    <property type="project" value="UniProtKB-EC"/>
</dbReference>
<dbReference type="InterPro" id="IPR036291">
    <property type="entry name" value="NAD(P)-bd_dom_sf"/>
</dbReference>
<comment type="caution">
    <text evidence="4">The sequence shown here is derived from an EMBL/GenBank/DDBJ whole genome shotgun (WGS) entry which is preliminary data.</text>
</comment>
<proteinExistence type="inferred from homology"/>
<feature type="domain" description="RmlD-like substrate binding" evidence="3">
    <location>
        <begin position="5"/>
        <end position="240"/>
    </location>
</feature>
<dbReference type="AlphaFoldDB" id="A0AAE3DV34"/>
<sequence>METWMITGVTGFLGPRVEVTLREKGEVEVLPMTREELNFTDEEQVKRVLGTLHPDVLVHAAAVSDTGACERDPEGSWKVNVTGVEYLSKACRENGTKLIFASSDQVYTGSEVRTPHREDEILTPANVYGREKLEAERIVANWCPEGVSLRLTWMYDLPGKLPVKPNFITNIRDAMDKGELLTFSENDFRGLTDGRIVAERITHLKDVPGGVYNFGSPNALNFYETAVRIVEALGGDSEKIVKRREDGNFRNLAFSTAKLEAAGIFFPDTIEGILNRLTHLSEKF</sequence>
<name>A0AAE3DV34_9FIRM</name>
<dbReference type="Proteomes" id="UP001197875">
    <property type="component" value="Unassembled WGS sequence"/>
</dbReference>
<dbReference type="Pfam" id="PF04321">
    <property type="entry name" value="RmlD_sub_bind"/>
    <property type="match status" value="1"/>
</dbReference>
<organism evidence="4 5">
    <name type="scientific">Fusicatenibacter faecihominis</name>
    <dbReference type="NCBI Taxonomy" id="2881276"/>
    <lineage>
        <taxon>Bacteria</taxon>
        <taxon>Bacillati</taxon>
        <taxon>Bacillota</taxon>
        <taxon>Clostridia</taxon>
        <taxon>Lachnospirales</taxon>
        <taxon>Lachnospiraceae</taxon>
        <taxon>Fusicatenibacter</taxon>
    </lineage>
</organism>
<accession>A0AAE3DV34</accession>
<dbReference type="SUPFAM" id="SSF51735">
    <property type="entry name" value="NAD(P)-binding Rossmann-fold domains"/>
    <property type="match status" value="1"/>
</dbReference>
<evidence type="ECO:0000313" key="4">
    <source>
        <dbReference type="EMBL" id="MCC2191086.1"/>
    </source>
</evidence>
<dbReference type="RefSeq" id="WP_227616057.1">
    <property type="nucleotide sequence ID" value="NZ_JAJEPR010000037.1"/>
</dbReference>
<evidence type="ECO:0000256" key="1">
    <source>
        <dbReference type="ARBA" id="ARBA00010944"/>
    </source>
</evidence>
<keyword evidence="5" id="KW-1185">Reference proteome</keyword>
<protein>
    <recommendedName>
        <fullName evidence="2">dTDP-4-dehydrorhamnose reductase</fullName>
        <ecNumber evidence="2">1.1.1.133</ecNumber>
    </recommendedName>
</protein>
<evidence type="ECO:0000256" key="2">
    <source>
        <dbReference type="RuleBase" id="RU364082"/>
    </source>
</evidence>
<evidence type="ECO:0000259" key="3">
    <source>
        <dbReference type="Pfam" id="PF04321"/>
    </source>
</evidence>
<reference evidence="4 5" key="1">
    <citation type="submission" date="2021-10" db="EMBL/GenBank/DDBJ databases">
        <title>Anaerobic single-cell dispensing facilitates the cultivation of human gut bacteria.</title>
        <authorList>
            <person name="Afrizal A."/>
        </authorList>
    </citation>
    <scope>NUCLEOTIDE SEQUENCE [LARGE SCALE GENOMIC DNA]</scope>
    <source>
        <strain evidence="4 5">CLA-AA-H277</strain>
    </source>
</reference>
<dbReference type="InterPro" id="IPR005913">
    <property type="entry name" value="dTDP_dehydrorham_reduct"/>
</dbReference>
<comment type="similarity">
    <text evidence="1 2">Belongs to the dTDP-4-dehydrorhamnose reductase family.</text>
</comment>